<keyword evidence="1" id="KW-0805">Transcription regulation</keyword>
<dbReference type="GO" id="GO:0006355">
    <property type="term" value="P:regulation of DNA-templated transcription"/>
    <property type="evidence" value="ECO:0007669"/>
    <property type="project" value="InterPro"/>
</dbReference>
<dbReference type="OrthoDB" id="9806821at2"/>
<evidence type="ECO:0000259" key="4">
    <source>
        <dbReference type="PROSITE" id="PS50043"/>
    </source>
</evidence>
<evidence type="ECO:0000313" key="7">
    <source>
        <dbReference type="EMBL" id="ACS80694.1"/>
    </source>
</evidence>
<dbReference type="AlphaFoldDB" id="C6BYT7"/>
<dbReference type="EMBL" id="CP001649">
    <property type="protein sequence ID" value="ACS80694.1"/>
    <property type="molecule type" value="Genomic_DNA"/>
</dbReference>
<dbReference type="InterPro" id="IPR013655">
    <property type="entry name" value="PAS_fold_3"/>
</dbReference>
<dbReference type="STRING" id="526222.Desal_2640"/>
<accession>C6BYT7</accession>
<dbReference type="HOGENOM" id="CLU_677431_0_0_7"/>
<dbReference type="SMART" id="SM00421">
    <property type="entry name" value="HTH_LUXR"/>
    <property type="match status" value="1"/>
</dbReference>
<gene>
    <name evidence="7" type="ordered locus">Desal_2640</name>
</gene>
<dbReference type="PANTHER" id="PTHR44688">
    <property type="entry name" value="DNA-BINDING TRANSCRIPTIONAL ACTIVATOR DEVR_DOSR"/>
    <property type="match status" value="1"/>
</dbReference>
<dbReference type="PROSITE" id="PS50043">
    <property type="entry name" value="HTH_LUXR_2"/>
    <property type="match status" value="1"/>
</dbReference>
<dbReference type="InterPro" id="IPR000014">
    <property type="entry name" value="PAS"/>
</dbReference>
<keyword evidence="3" id="KW-0804">Transcription</keyword>
<dbReference type="KEGG" id="dsa:Desal_2640"/>
<dbReference type="Pfam" id="PF08448">
    <property type="entry name" value="PAS_4"/>
    <property type="match status" value="1"/>
</dbReference>
<dbReference type="CDD" id="cd00130">
    <property type="entry name" value="PAS"/>
    <property type="match status" value="2"/>
</dbReference>
<evidence type="ECO:0000256" key="2">
    <source>
        <dbReference type="ARBA" id="ARBA00023125"/>
    </source>
</evidence>
<dbReference type="GO" id="GO:0003677">
    <property type="term" value="F:DNA binding"/>
    <property type="evidence" value="ECO:0007669"/>
    <property type="project" value="UniProtKB-KW"/>
</dbReference>
<dbReference type="CDD" id="cd06170">
    <property type="entry name" value="LuxR_C_like"/>
    <property type="match status" value="1"/>
</dbReference>
<feature type="domain" description="HTH luxR-type" evidence="4">
    <location>
        <begin position="339"/>
        <end position="404"/>
    </location>
</feature>
<dbReference type="InterPro" id="IPR000792">
    <property type="entry name" value="Tscrpt_reg_LuxR_C"/>
</dbReference>
<dbReference type="InterPro" id="IPR035965">
    <property type="entry name" value="PAS-like_dom_sf"/>
</dbReference>
<dbReference type="InterPro" id="IPR000700">
    <property type="entry name" value="PAS-assoc_C"/>
</dbReference>
<protein>
    <submittedName>
        <fullName evidence="7">Transcriptional regulator, LuxR family</fullName>
    </submittedName>
</protein>
<keyword evidence="8" id="KW-1185">Reference proteome</keyword>
<dbReference type="Gene3D" id="3.30.450.20">
    <property type="entry name" value="PAS domain"/>
    <property type="match status" value="2"/>
</dbReference>
<feature type="domain" description="PAS" evidence="5">
    <location>
        <begin position="154"/>
        <end position="224"/>
    </location>
</feature>
<evidence type="ECO:0000259" key="5">
    <source>
        <dbReference type="PROSITE" id="PS50112"/>
    </source>
</evidence>
<proteinExistence type="predicted"/>
<dbReference type="SUPFAM" id="SSF46894">
    <property type="entry name" value="C-terminal effector domain of the bipartite response regulators"/>
    <property type="match status" value="1"/>
</dbReference>
<dbReference type="PANTHER" id="PTHR44688:SF16">
    <property type="entry name" value="DNA-BINDING TRANSCRIPTIONAL ACTIVATOR DEVR_DOSR"/>
    <property type="match status" value="1"/>
</dbReference>
<evidence type="ECO:0000313" key="8">
    <source>
        <dbReference type="Proteomes" id="UP000002601"/>
    </source>
</evidence>
<dbReference type="eggNOG" id="COG0784">
    <property type="taxonomic scope" value="Bacteria"/>
</dbReference>
<dbReference type="Gene3D" id="1.10.10.10">
    <property type="entry name" value="Winged helix-like DNA-binding domain superfamily/Winged helix DNA-binding domain"/>
    <property type="match status" value="1"/>
</dbReference>
<dbReference type="Pfam" id="PF00196">
    <property type="entry name" value="GerE"/>
    <property type="match status" value="1"/>
</dbReference>
<dbReference type="SMART" id="SM00091">
    <property type="entry name" value="PAS"/>
    <property type="match status" value="2"/>
</dbReference>
<evidence type="ECO:0000259" key="6">
    <source>
        <dbReference type="PROSITE" id="PS50113"/>
    </source>
</evidence>
<sequence length="406" mass="46422">MRDKTESFAQSIIETSDKNITNLPDSSLADVCRLILASQDFAVSIRDLDFKPLYVNDACLKLFGETREEWNKDNWEQRYQPEQINKLYDEVIPAVITGKKWRGDFKIITPDGTRKRVLSNWDAVYNNKKNIVCYYGIYSEVTRMSELKENLRKKNKFLNNIIDALPEPLVIKSSDGNIIAANKAYCCTIGKTRKDLKGKNDFDIFPDDVAKRLKEHDNKALHLDKSIIQEESIIKSNGEKVLFSTKRVSTNNDDGEKILICIARDITSERTLQKTVAESYHQLETYLTGLSYDLLRIQDDVAASVSKASAVQGLFENSNTTFNELINESQLKNKQPINPFITPTHLSPREYQVFLLLIQGKRIKEVANELDITGNTASTYRSRIMKKLNISSITELIQYAMRQGLI</sequence>
<dbReference type="Pfam" id="PF08447">
    <property type="entry name" value="PAS_3"/>
    <property type="match status" value="1"/>
</dbReference>
<dbReference type="InterPro" id="IPR013656">
    <property type="entry name" value="PAS_4"/>
</dbReference>
<keyword evidence="2" id="KW-0238">DNA-binding</keyword>
<dbReference type="SUPFAM" id="SSF55785">
    <property type="entry name" value="PYP-like sensor domain (PAS domain)"/>
    <property type="match status" value="2"/>
</dbReference>
<organism evidence="7 8">
    <name type="scientific">Maridesulfovibrio salexigens (strain ATCC 14822 / DSM 2638 / NCIMB 8403 / VKM B-1763)</name>
    <name type="common">Desulfovibrio salexigens</name>
    <dbReference type="NCBI Taxonomy" id="526222"/>
    <lineage>
        <taxon>Bacteria</taxon>
        <taxon>Pseudomonadati</taxon>
        <taxon>Thermodesulfobacteriota</taxon>
        <taxon>Desulfovibrionia</taxon>
        <taxon>Desulfovibrionales</taxon>
        <taxon>Desulfovibrionaceae</taxon>
        <taxon>Maridesulfovibrio</taxon>
    </lineage>
</organism>
<evidence type="ECO:0000256" key="1">
    <source>
        <dbReference type="ARBA" id="ARBA00023015"/>
    </source>
</evidence>
<dbReference type="PROSITE" id="PS50112">
    <property type="entry name" value="PAS"/>
    <property type="match status" value="1"/>
</dbReference>
<dbReference type="PROSITE" id="PS50113">
    <property type="entry name" value="PAC"/>
    <property type="match status" value="1"/>
</dbReference>
<reference evidence="7 8" key="1">
    <citation type="submission" date="2009-06" db="EMBL/GenBank/DDBJ databases">
        <title>Complete sequence of Desulfovibrio salexigens DSM 2638.</title>
        <authorList>
            <consortium name="US DOE Joint Genome Institute"/>
            <person name="Lucas S."/>
            <person name="Copeland A."/>
            <person name="Lapidus A."/>
            <person name="Glavina del Rio T."/>
            <person name="Tice H."/>
            <person name="Bruce D."/>
            <person name="Goodwin L."/>
            <person name="Pitluck S."/>
            <person name="Munk A.C."/>
            <person name="Brettin T."/>
            <person name="Detter J.C."/>
            <person name="Han C."/>
            <person name="Tapia R."/>
            <person name="Larimer F."/>
            <person name="Land M."/>
            <person name="Hauser L."/>
            <person name="Kyrpides N."/>
            <person name="Anderson I."/>
            <person name="Wall J.D."/>
            <person name="Arkin A.P."/>
            <person name="Dehal P."/>
            <person name="Chivian D."/>
            <person name="Giles B."/>
            <person name="Hazen T.C."/>
        </authorList>
    </citation>
    <scope>NUCLEOTIDE SEQUENCE [LARGE SCALE GENOMIC DNA]</scope>
    <source>
        <strain evidence="8">ATCC 14822 / DSM 2638 / NCIMB 8403 / VKM B-1763</strain>
    </source>
</reference>
<dbReference type="eggNOG" id="COG2197">
    <property type="taxonomic scope" value="Bacteria"/>
</dbReference>
<dbReference type="InterPro" id="IPR036388">
    <property type="entry name" value="WH-like_DNA-bd_sf"/>
</dbReference>
<feature type="domain" description="PAC" evidence="6">
    <location>
        <begin position="101"/>
        <end position="153"/>
    </location>
</feature>
<name>C6BYT7_MARSD</name>
<dbReference type="PRINTS" id="PR00038">
    <property type="entry name" value="HTHLUXR"/>
</dbReference>
<dbReference type="NCBIfam" id="TIGR00229">
    <property type="entry name" value="sensory_box"/>
    <property type="match status" value="2"/>
</dbReference>
<dbReference type="Proteomes" id="UP000002601">
    <property type="component" value="Chromosome"/>
</dbReference>
<evidence type="ECO:0000256" key="3">
    <source>
        <dbReference type="ARBA" id="ARBA00023163"/>
    </source>
</evidence>
<dbReference type="InterPro" id="IPR016032">
    <property type="entry name" value="Sig_transdc_resp-reg_C-effctor"/>
</dbReference>